<evidence type="ECO:0000256" key="1">
    <source>
        <dbReference type="SAM" id="MobiDB-lite"/>
    </source>
</evidence>
<dbReference type="AlphaFoldDB" id="L1NKP2"/>
<feature type="region of interest" description="Disordered" evidence="1">
    <location>
        <begin position="610"/>
        <end position="637"/>
    </location>
</feature>
<accession>L1NKP2</accession>
<evidence type="ECO:0008006" key="5">
    <source>
        <dbReference type="Google" id="ProtNLM"/>
    </source>
</evidence>
<organism evidence="3 4">
    <name type="scientific">Hoylesella saccharolytica F0055</name>
    <dbReference type="NCBI Taxonomy" id="1127699"/>
    <lineage>
        <taxon>Bacteria</taxon>
        <taxon>Pseudomonadati</taxon>
        <taxon>Bacteroidota</taxon>
        <taxon>Bacteroidia</taxon>
        <taxon>Bacteroidales</taxon>
        <taxon>Prevotellaceae</taxon>
        <taxon>Hoylesella</taxon>
    </lineage>
</organism>
<reference evidence="3 4" key="1">
    <citation type="submission" date="2012-05" db="EMBL/GenBank/DDBJ databases">
        <authorList>
            <person name="Weinstock G."/>
            <person name="Sodergren E."/>
            <person name="Lobos E.A."/>
            <person name="Fulton L."/>
            <person name="Fulton R."/>
            <person name="Courtney L."/>
            <person name="Fronick C."/>
            <person name="O'Laughlin M."/>
            <person name="Godfrey J."/>
            <person name="Wilson R.M."/>
            <person name="Miner T."/>
            <person name="Farmer C."/>
            <person name="Delehaunty K."/>
            <person name="Cordes M."/>
            <person name="Minx P."/>
            <person name="Tomlinson C."/>
            <person name="Chen J."/>
            <person name="Wollam A."/>
            <person name="Pepin K.H."/>
            <person name="Bhonagiri V."/>
            <person name="Zhang X."/>
            <person name="Suruliraj S."/>
            <person name="Warren W."/>
            <person name="Mitreva M."/>
            <person name="Mardis E.R."/>
            <person name="Wilson R.K."/>
        </authorList>
    </citation>
    <scope>NUCLEOTIDE SEQUENCE [LARGE SCALE GENOMIC DNA]</scope>
    <source>
        <strain evidence="3 4">F0055</strain>
    </source>
</reference>
<dbReference type="PROSITE" id="PS51257">
    <property type="entry name" value="PROKAR_LIPOPROTEIN"/>
    <property type="match status" value="1"/>
</dbReference>
<dbReference type="PATRIC" id="fig|1127699.3.peg.146"/>
<sequence length="637" mass="70517">MKKTITTSKQLFFTFAVGIALLAAGCANEESTQAPPQQEKDSSTLVDLGNVKLDISELPFGADTEGETRTEGKAIATDTIGLCNGIEAEVSLEREQLPATRTVKQGLSDGSYRLAVYQSNTFKKQIGFTVSGGKITHLERLALPTGTYDFYCCNDKVQFDEPQNKFRVEFDNAATGLIGSLKNVHVSGVDQTLNFPMKHVGARIKTRLTALMPFPSDVQAKLVSVPNGALGDMVYDIPTGVYSATKLRTLDFPTSNYAAVADVYDPGLKANLYARESSEYRYVLQNTTLTNLMLHFTSTGELYRKAMNAYGSVRISSSKQYMLAGHSYVLRVKLRPTFRYLFQDGTVGYLRDKGNRMPVALVLNRHLGIALTDSHIGTDYVPSYTSGGVLQGNWSVTGQQDNDRFFPLTDWDATITTATSGAHWTWAPTGTFNHTNPAYNGSKGDKREIYPAFYWADAYREEMKTKCTNEGKAFDSNLLTQKGRWFLPSVNEWMQLLKNVGFSNPNSLFAPGGGATGSPIEVWYNILIVRQAFVVAGGAPLWDDTDPQGRYYWTSTEGSTPDKAYIITTRPDWKFFLSDQKKNLIGFLPTYTKAFRVRAFVTFSNTAVHPHKPGSTEDGWGSDPDQNISGDDFEVDL</sequence>
<evidence type="ECO:0000256" key="2">
    <source>
        <dbReference type="SAM" id="SignalP"/>
    </source>
</evidence>
<keyword evidence="4" id="KW-1185">Reference proteome</keyword>
<dbReference type="HOGENOM" id="CLU_028180_0_0_10"/>
<dbReference type="RefSeq" id="WP_009162647.1">
    <property type="nucleotide sequence ID" value="NZ_KB290999.1"/>
</dbReference>
<evidence type="ECO:0000313" key="4">
    <source>
        <dbReference type="Proteomes" id="UP000010433"/>
    </source>
</evidence>
<protein>
    <recommendedName>
        <fullName evidence="5">Fibrobacter succinogene major domain protein</fullName>
    </recommendedName>
</protein>
<name>L1NKP2_9BACT</name>
<dbReference type="OrthoDB" id="1079049at2"/>
<comment type="caution">
    <text evidence="3">The sequence shown here is derived from an EMBL/GenBank/DDBJ whole genome shotgun (WGS) entry which is preliminary data.</text>
</comment>
<gene>
    <name evidence="3" type="ORF">HMPREF9151_00166</name>
</gene>
<dbReference type="STRING" id="1127699.HMPREF9151_00166"/>
<dbReference type="Proteomes" id="UP000010433">
    <property type="component" value="Unassembled WGS sequence"/>
</dbReference>
<proteinExistence type="predicted"/>
<evidence type="ECO:0000313" key="3">
    <source>
        <dbReference type="EMBL" id="EKY03901.1"/>
    </source>
</evidence>
<feature type="chain" id="PRO_5003955319" description="Fibrobacter succinogene major domain protein" evidence="2">
    <location>
        <begin position="30"/>
        <end position="637"/>
    </location>
</feature>
<dbReference type="EMBL" id="AMEP01000019">
    <property type="protein sequence ID" value="EKY03901.1"/>
    <property type="molecule type" value="Genomic_DNA"/>
</dbReference>
<keyword evidence="2" id="KW-0732">Signal</keyword>
<feature type="signal peptide" evidence="2">
    <location>
        <begin position="1"/>
        <end position="29"/>
    </location>
</feature>